<dbReference type="RefSeq" id="WP_136831411.1">
    <property type="nucleotide sequence ID" value="NZ_SWBM01000002.1"/>
</dbReference>
<keyword evidence="1" id="KW-0472">Membrane</keyword>
<feature type="transmembrane region" description="Helical" evidence="1">
    <location>
        <begin position="82"/>
        <end position="104"/>
    </location>
</feature>
<feature type="transmembrane region" description="Helical" evidence="1">
    <location>
        <begin position="163"/>
        <end position="181"/>
    </location>
</feature>
<keyword evidence="1" id="KW-0812">Transmembrane</keyword>
<keyword evidence="1" id="KW-1133">Transmembrane helix</keyword>
<reference evidence="2 3" key="1">
    <citation type="journal article" date="2011" name="J. Microbiol.">
        <title>Bacillus kyonggiensis sp. nov., isolated from soil of a lettuce field.</title>
        <authorList>
            <person name="Dong K."/>
            <person name="Lee S."/>
        </authorList>
    </citation>
    <scope>NUCLEOTIDE SEQUENCE [LARGE SCALE GENOMIC DNA]</scope>
    <source>
        <strain evidence="2 3">NB22</strain>
    </source>
</reference>
<feature type="transmembrane region" description="Helical" evidence="1">
    <location>
        <begin position="35"/>
        <end position="53"/>
    </location>
</feature>
<feature type="transmembrane region" description="Helical" evidence="1">
    <location>
        <begin position="193"/>
        <end position="214"/>
    </location>
</feature>
<feature type="transmembrane region" description="Helical" evidence="1">
    <location>
        <begin position="116"/>
        <end position="136"/>
    </location>
</feature>
<name>A0A4U1D584_9BACI</name>
<evidence type="ECO:0000313" key="3">
    <source>
        <dbReference type="Proteomes" id="UP000307756"/>
    </source>
</evidence>
<evidence type="ECO:0000256" key="1">
    <source>
        <dbReference type="SAM" id="Phobius"/>
    </source>
</evidence>
<protein>
    <recommendedName>
        <fullName evidence="4">Yip1 domain-containing protein</fullName>
    </recommendedName>
</protein>
<dbReference type="OrthoDB" id="2455856at2"/>
<sequence length="220" mass="25425">MFFQIRLWKGLTTPYVTAHQLHKAESYTGIWKRTTILLIIALILSSISAYFGIGNEQMSKLIYQSSTSEFESLKGLFAIGQVIQYVIVTGILIFLPALIFWIFTDIEYRKLVVIQLYVVTIFLFEKMIAIPMQLYFGLDYASSPFSLGVIGQYVSEHELVHNFFGEISLFAIWAILIQFTYLKVVTEKSKRILLVLILSINLLIWIFTALFSFIKFEVLF</sequence>
<dbReference type="Proteomes" id="UP000307756">
    <property type="component" value="Unassembled WGS sequence"/>
</dbReference>
<dbReference type="AlphaFoldDB" id="A0A4U1D584"/>
<evidence type="ECO:0000313" key="2">
    <source>
        <dbReference type="EMBL" id="TKC16968.1"/>
    </source>
</evidence>
<proteinExistence type="predicted"/>
<comment type="caution">
    <text evidence="2">The sequence shown here is derived from an EMBL/GenBank/DDBJ whole genome shotgun (WGS) entry which is preliminary data.</text>
</comment>
<dbReference type="EMBL" id="SWBM01000002">
    <property type="protein sequence ID" value="TKC16968.1"/>
    <property type="molecule type" value="Genomic_DNA"/>
</dbReference>
<keyword evidence="3" id="KW-1185">Reference proteome</keyword>
<organism evidence="2 3">
    <name type="scientific">Robertmurraya kyonggiensis</name>
    <dbReference type="NCBI Taxonomy" id="1037680"/>
    <lineage>
        <taxon>Bacteria</taxon>
        <taxon>Bacillati</taxon>
        <taxon>Bacillota</taxon>
        <taxon>Bacilli</taxon>
        <taxon>Bacillales</taxon>
        <taxon>Bacillaceae</taxon>
        <taxon>Robertmurraya</taxon>
    </lineage>
</organism>
<accession>A0A4U1D584</accession>
<evidence type="ECO:0008006" key="4">
    <source>
        <dbReference type="Google" id="ProtNLM"/>
    </source>
</evidence>
<gene>
    <name evidence="2" type="ORF">FA727_12960</name>
</gene>